<organism evidence="1 2">
    <name type="scientific">Microlunatus kandeliicorticis</name>
    <dbReference type="NCBI Taxonomy" id="1759536"/>
    <lineage>
        <taxon>Bacteria</taxon>
        <taxon>Bacillati</taxon>
        <taxon>Actinomycetota</taxon>
        <taxon>Actinomycetes</taxon>
        <taxon>Propionibacteriales</taxon>
        <taxon>Propionibacteriaceae</taxon>
        <taxon>Microlunatus</taxon>
    </lineage>
</organism>
<dbReference type="EMBL" id="JACGWT010000004">
    <property type="protein sequence ID" value="MBA8795216.1"/>
    <property type="molecule type" value="Genomic_DNA"/>
</dbReference>
<name>A0A7W3IU01_9ACTN</name>
<proteinExistence type="predicted"/>
<keyword evidence="2" id="KW-1185">Reference proteome</keyword>
<evidence type="ECO:0000313" key="1">
    <source>
        <dbReference type="EMBL" id="MBA8795216.1"/>
    </source>
</evidence>
<sequence length="126" mass="14701">MKPIPAELPHPRSRRWANRRWWDPLGYLRVRSLSNPGWHREPDRVLRELLAQRKLVPAEEQRLLDRAIAATRRYPRTAAGHRDPDAAWDEVLTAVDAFLVARQRRHLHSAAGARENSRRPERNPSG</sequence>
<accession>A0A7W3IU01</accession>
<protein>
    <submittedName>
        <fullName evidence="1">Uncharacterized protein</fullName>
    </submittedName>
</protein>
<evidence type="ECO:0000313" key="2">
    <source>
        <dbReference type="Proteomes" id="UP000523079"/>
    </source>
</evidence>
<dbReference type="AlphaFoldDB" id="A0A7W3IU01"/>
<dbReference type="RefSeq" id="WP_182560799.1">
    <property type="nucleotide sequence ID" value="NZ_JACGWT010000004.1"/>
</dbReference>
<gene>
    <name evidence="1" type="ORF">FHX74_002844</name>
</gene>
<dbReference type="Proteomes" id="UP000523079">
    <property type="component" value="Unassembled WGS sequence"/>
</dbReference>
<comment type="caution">
    <text evidence="1">The sequence shown here is derived from an EMBL/GenBank/DDBJ whole genome shotgun (WGS) entry which is preliminary data.</text>
</comment>
<reference evidence="1 2" key="1">
    <citation type="submission" date="2020-07" db="EMBL/GenBank/DDBJ databases">
        <title>Sequencing the genomes of 1000 actinobacteria strains.</title>
        <authorList>
            <person name="Klenk H.-P."/>
        </authorList>
    </citation>
    <scope>NUCLEOTIDE SEQUENCE [LARGE SCALE GENOMIC DNA]</scope>
    <source>
        <strain evidence="1 2">DSM 100723</strain>
    </source>
</reference>